<organism evidence="2 3">
    <name type="scientific">Cohnella herbarum</name>
    <dbReference type="NCBI Taxonomy" id="2728023"/>
    <lineage>
        <taxon>Bacteria</taxon>
        <taxon>Bacillati</taxon>
        <taxon>Bacillota</taxon>
        <taxon>Bacilli</taxon>
        <taxon>Bacillales</taxon>
        <taxon>Paenibacillaceae</taxon>
        <taxon>Cohnella</taxon>
    </lineage>
</organism>
<keyword evidence="1" id="KW-0812">Transmembrane</keyword>
<sequence>MSRIWKFNLFLLALIIIAILYVMFMNKSEEVAPAPKPVIAVKPSVEIIEQGESIYGYTSTGETPQGDSERVYFAKALTITNPHDFPITIIGAINDTYDTSDSRISSDEGFGFVTRRTLAPGEVAHVAGTVYLSEINFREDFGSSEITFDLVKEEGASVPYTNLDTLSTSYRFEDADPGNTLLKIDAEFGNSSTLNVDTSKLQFVVYFYDSNGTLIGGDTKTYITYTPERIRPGEQKQISFDGALLGRELSRDVGSIKVFAGCGNCKA</sequence>
<dbReference type="Proteomes" id="UP000502248">
    <property type="component" value="Chromosome"/>
</dbReference>
<evidence type="ECO:0000256" key="1">
    <source>
        <dbReference type="SAM" id="Phobius"/>
    </source>
</evidence>
<evidence type="ECO:0000313" key="2">
    <source>
        <dbReference type="EMBL" id="QJD85193.1"/>
    </source>
</evidence>
<protein>
    <submittedName>
        <fullName evidence="2">Uncharacterized protein</fullName>
    </submittedName>
</protein>
<evidence type="ECO:0000313" key="3">
    <source>
        <dbReference type="Proteomes" id="UP000502248"/>
    </source>
</evidence>
<feature type="transmembrane region" description="Helical" evidence="1">
    <location>
        <begin position="7"/>
        <end position="24"/>
    </location>
</feature>
<name>A0A7Z2ZML1_9BACL</name>
<dbReference type="KEGG" id="cheb:HH215_19775"/>
<dbReference type="AlphaFoldDB" id="A0A7Z2ZML1"/>
<accession>A0A7Z2ZML1</accession>
<gene>
    <name evidence="2" type="ORF">HH215_19775</name>
</gene>
<dbReference type="RefSeq" id="WP_169281459.1">
    <property type="nucleotide sequence ID" value="NZ_CP051680.1"/>
</dbReference>
<keyword evidence="1" id="KW-0472">Membrane</keyword>
<dbReference type="EMBL" id="CP051680">
    <property type="protein sequence ID" value="QJD85193.1"/>
    <property type="molecule type" value="Genomic_DNA"/>
</dbReference>
<proteinExistence type="predicted"/>
<keyword evidence="1" id="KW-1133">Transmembrane helix</keyword>
<keyword evidence="3" id="KW-1185">Reference proteome</keyword>
<reference evidence="2 3" key="1">
    <citation type="submission" date="2020-04" db="EMBL/GenBank/DDBJ databases">
        <title>Genome sequencing of novel species.</title>
        <authorList>
            <person name="Heo J."/>
            <person name="Kim S.-J."/>
            <person name="Kim J.-S."/>
            <person name="Hong S.-B."/>
            <person name="Kwon S.-W."/>
        </authorList>
    </citation>
    <scope>NUCLEOTIDE SEQUENCE [LARGE SCALE GENOMIC DNA]</scope>
    <source>
        <strain evidence="2 3">MFER-1</strain>
    </source>
</reference>